<dbReference type="Proteomes" id="UP000015102">
    <property type="component" value="Unassembled WGS sequence"/>
</dbReference>
<dbReference type="AlphaFoldDB" id="T1H2R0"/>
<evidence type="ECO:0000313" key="1">
    <source>
        <dbReference type="EnsemblMetazoa" id="MESCA010514-PA"/>
    </source>
</evidence>
<reference evidence="2" key="1">
    <citation type="submission" date="2013-02" db="EMBL/GenBank/DDBJ databases">
        <authorList>
            <person name="Hughes D."/>
        </authorList>
    </citation>
    <scope>NUCLEOTIDE SEQUENCE</scope>
    <source>
        <strain>Durham</strain>
        <strain evidence="2">NC isolate 2 -- Noor lab</strain>
    </source>
</reference>
<reference evidence="1" key="2">
    <citation type="submission" date="2015-06" db="UniProtKB">
        <authorList>
            <consortium name="EnsemblMetazoa"/>
        </authorList>
    </citation>
    <scope>IDENTIFICATION</scope>
</reference>
<name>T1H2R0_MEGSC</name>
<evidence type="ECO:0000313" key="2">
    <source>
        <dbReference type="Proteomes" id="UP000015102"/>
    </source>
</evidence>
<proteinExistence type="predicted"/>
<accession>T1H2R0</accession>
<keyword evidence="2" id="KW-1185">Reference proteome</keyword>
<organism evidence="1 2">
    <name type="scientific">Megaselia scalaris</name>
    <name type="common">Humpbacked fly</name>
    <name type="synonym">Phora scalaris</name>
    <dbReference type="NCBI Taxonomy" id="36166"/>
    <lineage>
        <taxon>Eukaryota</taxon>
        <taxon>Metazoa</taxon>
        <taxon>Ecdysozoa</taxon>
        <taxon>Arthropoda</taxon>
        <taxon>Hexapoda</taxon>
        <taxon>Insecta</taxon>
        <taxon>Pterygota</taxon>
        <taxon>Neoptera</taxon>
        <taxon>Endopterygota</taxon>
        <taxon>Diptera</taxon>
        <taxon>Brachycera</taxon>
        <taxon>Muscomorpha</taxon>
        <taxon>Platypezoidea</taxon>
        <taxon>Phoridae</taxon>
        <taxon>Megaseliini</taxon>
        <taxon>Megaselia</taxon>
    </lineage>
</organism>
<dbReference type="EMBL" id="CAQQ02137564">
    <property type="status" value="NOT_ANNOTATED_CDS"/>
    <property type="molecule type" value="Genomic_DNA"/>
</dbReference>
<protein>
    <submittedName>
        <fullName evidence="1">Uncharacterized protein</fullName>
    </submittedName>
</protein>
<sequence length="207" mass="23083">MENKLMEVDKSTELHSKVNSSLLADPNNANKQLDEIDTIELKISEIVNQIDSKKSEVLDNTSTLNSGDVESNLIEVIETHDDEEEDNKARVALQQLEAINSSRRKKKPEIGSVVSTKKLHPATIDNNDLIAILSGTSVETTLDKHQTNGGSTEEVIIEGEGHFEVLEVEENETDKQKSFEETIEKKSDPKVDLVSKLAKDWSDDEEN</sequence>
<dbReference type="EnsemblMetazoa" id="MESCA010514-RA">
    <property type="protein sequence ID" value="MESCA010514-PA"/>
    <property type="gene ID" value="MESCA010514"/>
</dbReference>
<dbReference type="HOGENOM" id="CLU_1329230_0_0_1"/>